<gene>
    <name evidence="1" type="ORF">AK830_g11107</name>
</gene>
<proteinExistence type="predicted"/>
<evidence type="ECO:0000313" key="1">
    <source>
        <dbReference type="EMBL" id="KPM35478.1"/>
    </source>
</evidence>
<dbReference type="AlphaFoldDB" id="A0A0P7B8Y7"/>
<protein>
    <submittedName>
        <fullName evidence="1">Uncharacterized protein</fullName>
    </submittedName>
</protein>
<name>A0A0P7B8Y7_9HYPO</name>
<organism evidence="1 2">
    <name type="scientific">Neonectria ditissima</name>
    <dbReference type="NCBI Taxonomy" id="78410"/>
    <lineage>
        <taxon>Eukaryota</taxon>
        <taxon>Fungi</taxon>
        <taxon>Dikarya</taxon>
        <taxon>Ascomycota</taxon>
        <taxon>Pezizomycotina</taxon>
        <taxon>Sordariomycetes</taxon>
        <taxon>Hypocreomycetidae</taxon>
        <taxon>Hypocreales</taxon>
        <taxon>Nectriaceae</taxon>
        <taxon>Neonectria</taxon>
    </lineage>
</organism>
<reference evidence="1 2" key="1">
    <citation type="submission" date="2015-09" db="EMBL/GenBank/DDBJ databases">
        <title>Draft genome of a European isolate of the apple canker pathogen Neonectria ditissima.</title>
        <authorList>
            <person name="Gomez-Cortecero A."/>
            <person name="Harrison R.J."/>
            <person name="Armitage A.D."/>
        </authorList>
    </citation>
    <scope>NUCLEOTIDE SEQUENCE [LARGE SCALE GENOMIC DNA]</scope>
    <source>
        <strain evidence="1 2">R09/05</strain>
    </source>
</reference>
<dbReference type="STRING" id="78410.A0A0P7B8Y7"/>
<dbReference type="OrthoDB" id="3938867at2759"/>
<dbReference type="EMBL" id="LKCW01000250">
    <property type="protein sequence ID" value="KPM35478.1"/>
    <property type="molecule type" value="Genomic_DNA"/>
</dbReference>
<dbReference type="Proteomes" id="UP000050424">
    <property type="component" value="Unassembled WGS sequence"/>
</dbReference>
<evidence type="ECO:0000313" key="2">
    <source>
        <dbReference type="Proteomes" id="UP000050424"/>
    </source>
</evidence>
<comment type="caution">
    <text evidence="1">The sequence shown here is derived from an EMBL/GenBank/DDBJ whole genome shotgun (WGS) entry which is preliminary data.</text>
</comment>
<accession>A0A0P7B8Y7</accession>
<keyword evidence="2" id="KW-1185">Reference proteome</keyword>
<sequence>MVTRGLEVVRFRGRYYTRFYQYDIYLEELGAKMVADIPTTPEKYQTWLESMRAEYAAKERLIEERVYEMRDDCEPDYRQFREFEVLPSEIPRLDQLDAEYVYTINLDHEVFTVNHSIHYELGNIPRQDSLWLRAVEESVFRYKPAMSLDVCPEEYMASLALELPEYAREMDHEFDVVVPKTDMAEPRKAFLTHVLAGVLIEYKDEIIRFGRDWSPESFPFRELAFALVSIASGQARFHSFPAQSCNPRTCIWFGCNSNHIHKSPGWLGKRWAGDSAPLLEFGSLSHRPGELPGASPAATMYWHEGVLVSLALVVDGAAVTKAANWGIEQGRVKFRVVVLSLFEACLAEVLFVAGDEEPVIRCTRPYNLSPLRAEYCVSTHPRERSELKDGMELQRQRAQLLMQSNCAGTGRRLRSMFPGLAALVNFFEVAVSLGAASKSEGIFPPEVYDRILDFADYDTWKACSVVSPAIRFSCLGKYRLDDRMRIVAGPFVRLEERRKDPLLSFDFEDMHKGETLPMMWVPRHTKTEECNWMPVVGSDRRVLMVDVAVEYEPAGDVPVEADSNGGR</sequence>